<name>A0A2P2MHA4_RHIMU</name>
<organism evidence="2">
    <name type="scientific">Rhizophora mucronata</name>
    <name type="common">Asiatic mangrove</name>
    <dbReference type="NCBI Taxonomy" id="61149"/>
    <lineage>
        <taxon>Eukaryota</taxon>
        <taxon>Viridiplantae</taxon>
        <taxon>Streptophyta</taxon>
        <taxon>Embryophyta</taxon>
        <taxon>Tracheophyta</taxon>
        <taxon>Spermatophyta</taxon>
        <taxon>Magnoliopsida</taxon>
        <taxon>eudicotyledons</taxon>
        <taxon>Gunneridae</taxon>
        <taxon>Pentapetalae</taxon>
        <taxon>rosids</taxon>
        <taxon>fabids</taxon>
        <taxon>Malpighiales</taxon>
        <taxon>Rhizophoraceae</taxon>
        <taxon>Rhizophora</taxon>
    </lineage>
</organism>
<dbReference type="AlphaFoldDB" id="A0A2P2MHA4"/>
<evidence type="ECO:0000256" key="1">
    <source>
        <dbReference type="SAM" id="Phobius"/>
    </source>
</evidence>
<accession>A0A2P2MHA4</accession>
<keyword evidence="1" id="KW-0472">Membrane</keyword>
<evidence type="ECO:0000313" key="2">
    <source>
        <dbReference type="EMBL" id="MBX29552.1"/>
    </source>
</evidence>
<reference evidence="2" key="1">
    <citation type="submission" date="2018-02" db="EMBL/GenBank/DDBJ databases">
        <title>Rhizophora mucronata_Transcriptome.</title>
        <authorList>
            <person name="Meera S.P."/>
            <person name="Sreeshan A."/>
            <person name="Augustine A."/>
        </authorList>
    </citation>
    <scope>NUCLEOTIDE SEQUENCE</scope>
    <source>
        <tissue evidence="2">Leaf</tissue>
    </source>
</reference>
<sequence length="52" mass="6449">MPFLFFSFAFFFFFFFWNSFYIREILLRMIICIIGLCNDRWVQISAVKCVFL</sequence>
<feature type="transmembrane region" description="Helical" evidence="1">
    <location>
        <begin position="6"/>
        <end position="22"/>
    </location>
</feature>
<proteinExistence type="predicted"/>
<keyword evidence="1" id="KW-1133">Transmembrane helix</keyword>
<protein>
    <submittedName>
        <fullName evidence="2">Uncharacterized protein MANES_02G102200</fullName>
    </submittedName>
</protein>
<dbReference type="EMBL" id="GGEC01049068">
    <property type="protein sequence ID" value="MBX29552.1"/>
    <property type="molecule type" value="Transcribed_RNA"/>
</dbReference>
<keyword evidence="1" id="KW-0812">Transmembrane</keyword>